<protein>
    <recommendedName>
        <fullName evidence="1">WCX domain-containing protein</fullName>
    </recommendedName>
</protein>
<evidence type="ECO:0000313" key="3">
    <source>
        <dbReference type="Proteomes" id="UP001348492"/>
    </source>
</evidence>
<organism evidence="2 3">
    <name type="scientific">Terrisporobacter glycolicus ATCC 14880 = DSM 1288</name>
    <dbReference type="NCBI Taxonomy" id="1121315"/>
    <lineage>
        <taxon>Bacteria</taxon>
        <taxon>Bacillati</taxon>
        <taxon>Bacillota</taxon>
        <taxon>Clostridia</taxon>
        <taxon>Peptostreptococcales</taxon>
        <taxon>Peptostreptococcaceae</taxon>
        <taxon>Terrisporobacter</taxon>
    </lineage>
</organism>
<dbReference type="InterPro" id="IPR057727">
    <property type="entry name" value="WCX_dom"/>
</dbReference>
<gene>
    <name evidence="2" type="ORF">TEGL_20660</name>
</gene>
<keyword evidence="3" id="KW-1185">Reference proteome</keyword>
<accession>A0ABZ2EVV8</accession>
<dbReference type="Pfam" id="PF25583">
    <property type="entry name" value="WCX"/>
    <property type="match status" value="1"/>
</dbReference>
<reference evidence="2 3" key="1">
    <citation type="journal article" date="2023" name="PLoS ONE">
        <title>Genome-based metabolic and phylogenomic analysis of three Terrisporobacter species.</title>
        <authorList>
            <person name="Boer T."/>
            <person name="Bengelsdorf F.R."/>
            <person name="Bomeke M."/>
            <person name="Daniel R."/>
            <person name="Poehlein A."/>
        </authorList>
    </citation>
    <scope>NUCLEOTIDE SEQUENCE [LARGE SCALE GENOMIC DNA]</scope>
    <source>
        <strain evidence="2 3">DSM 1288</strain>
    </source>
</reference>
<proteinExistence type="predicted"/>
<evidence type="ECO:0000313" key="2">
    <source>
        <dbReference type="EMBL" id="WWD83653.1"/>
    </source>
</evidence>
<feature type="domain" description="WCX" evidence="1">
    <location>
        <begin position="36"/>
        <end position="110"/>
    </location>
</feature>
<dbReference type="Proteomes" id="UP001348492">
    <property type="component" value="Chromosome"/>
</dbReference>
<sequence length="117" mass="13737">MHLSRISNLEILQSTFKLREFKSKPLDGRGWIDKKLVTIKLLVDWSLREIMVERCGDDNVKEYGDDKFIVDFPFVEDDFGYNILMGFGDKCECLSPENVLLELINRIQKLMKIYVES</sequence>
<dbReference type="EMBL" id="CP117523">
    <property type="protein sequence ID" value="WWD83653.1"/>
    <property type="molecule type" value="Genomic_DNA"/>
</dbReference>
<evidence type="ECO:0000259" key="1">
    <source>
        <dbReference type="Pfam" id="PF25583"/>
    </source>
</evidence>
<name>A0ABZ2EVV8_9FIRM</name>